<dbReference type="GO" id="GO:0031470">
    <property type="term" value="C:carboxysome"/>
    <property type="evidence" value="ECO:0007669"/>
    <property type="project" value="UniProtKB-SubCell"/>
</dbReference>
<keyword evidence="9" id="KW-1282">Carboxysome</keyword>
<reference evidence="15 16" key="1">
    <citation type="submission" date="2024-01" db="EMBL/GenBank/DDBJ databases">
        <title>Genomic insights into the taxonomy and metabolism of the cyanobacterium Pannus brasiliensis CCIBt3594.</title>
        <authorList>
            <person name="Machado M."/>
            <person name="Botero N.B."/>
            <person name="Andreote A.P.D."/>
            <person name="Feitosa A.M.T."/>
            <person name="Popin R."/>
            <person name="Sivonen K."/>
            <person name="Fiore M.F."/>
        </authorList>
    </citation>
    <scope>NUCLEOTIDE SEQUENCE [LARGE SCALE GENOMIC DNA]</scope>
    <source>
        <strain evidence="15 16">CCIBt3594</strain>
    </source>
</reference>
<dbReference type="InterPro" id="IPR045066">
    <property type="entry name" value="Beta_CA_cladeB"/>
</dbReference>
<accession>A0AAW9QJM5</accession>
<keyword evidence="4 13" id="KW-0479">Metal-binding</keyword>
<dbReference type="InterPro" id="IPR015892">
    <property type="entry name" value="Carbonic_anhydrase_CS"/>
</dbReference>
<dbReference type="SMART" id="SM00947">
    <property type="entry name" value="Pro_CA"/>
    <property type="match status" value="1"/>
</dbReference>
<dbReference type="PANTHER" id="PTHR11002">
    <property type="entry name" value="CARBONIC ANHYDRASE"/>
    <property type="match status" value="1"/>
</dbReference>
<dbReference type="EC" id="4.2.1.1" evidence="2 14"/>
<evidence type="ECO:0000256" key="12">
    <source>
        <dbReference type="ARBA" id="ARBA00048348"/>
    </source>
</evidence>
<comment type="similarity">
    <text evidence="1 14">Belongs to the beta-class carbonic anhydrase family.</text>
</comment>
<dbReference type="EMBL" id="JBAFSM010000022">
    <property type="protein sequence ID" value="MEG3438000.1"/>
    <property type="molecule type" value="Genomic_DNA"/>
</dbReference>
<name>A0AAW9QJM5_9CHRO</name>
<evidence type="ECO:0000256" key="6">
    <source>
        <dbReference type="ARBA" id="ARBA00023239"/>
    </source>
</evidence>
<evidence type="ECO:0000256" key="5">
    <source>
        <dbReference type="ARBA" id="ARBA00022833"/>
    </source>
</evidence>
<evidence type="ECO:0000256" key="11">
    <source>
        <dbReference type="ARBA" id="ARBA00031969"/>
    </source>
</evidence>
<dbReference type="FunFam" id="3.40.1050.10:FF:000003">
    <property type="entry name" value="Carbonic anhydrase"/>
    <property type="match status" value="1"/>
</dbReference>
<keyword evidence="16" id="KW-1185">Reference proteome</keyword>
<sequence>MVANPSVMPIKRIIHGHNEFQNNYFSSHEEMFHQLSRGQSPEILFITCSDSRIDPNLLTQTQPGELFIIRNLGNIIPSYGSPNGSEGAGIEYAVSALDIKHIIVCGHSHCGSMKGLLQLGELTEKMPLVYGWLKQNAESTRRLLLDNYSEYDGEKLLRVAIEENILTQIENLETYPVIRSKLHSGKLSLHAWYYEIETGKIFTYDARENRYVLLQTESFPVPNPLAHLQPN</sequence>
<gene>
    <name evidence="15" type="ORF">V0288_12800</name>
</gene>
<dbReference type="GO" id="GO:0004089">
    <property type="term" value="F:carbonate dehydratase activity"/>
    <property type="evidence" value="ECO:0007669"/>
    <property type="project" value="UniProtKB-UniRule"/>
</dbReference>
<dbReference type="GO" id="GO:0008270">
    <property type="term" value="F:zinc ion binding"/>
    <property type="evidence" value="ECO:0007669"/>
    <property type="project" value="UniProtKB-UniRule"/>
</dbReference>
<comment type="subcellular location">
    <subcellularLocation>
        <location evidence="8">Carboxysome</location>
    </subcellularLocation>
</comment>
<evidence type="ECO:0000256" key="3">
    <source>
        <dbReference type="ARBA" id="ARBA00014628"/>
    </source>
</evidence>
<comment type="caution">
    <text evidence="15">The sequence shown here is derived from an EMBL/GenBank/DDBJ whole genome shotgun (WGS) entry which is preliminary data.</text>
</comment>
<dbReference type="InterPro" id="IPR036874">
    <property type="entry name" value="Carbonic_anhydrase_sf"/>
</dbReference>
<keyword evidence="6 14" id="KW-0456">Lyase</keyword>
<organism evidence="15 16">
    <name type="scientific">Pannus brasiliensis CCIBt3594</name>
    <dbReference type="NCBI Taxonomy" id="1427578"/>
    <lineage>
        <taxon>Bacteria</taxon>
        <taxon>Bacillati</taxon>
        <taxon>Cyanobacteriota</taxon>
        <taxon>Cyanophyceae</taxon>
        <taxon>Oscillatoriophycideae</taxon>
        <taxon>Chroococcales</taxon>
        <taxon>Microcystaceae</taxon>
        <taxon>Pannus</taxon>
    </lineage>
</organism>
<evidence type="ECO:0000256" key="9">
    <source>
        <dbReference type="ARBA" id="ARBA00023669"/>
    </source>
</evidence>
<protein>
    <recommendedName>
        <fullName evidence="3 14">Carbonic anhydrase</fullName>
        <ecNumber evidence="2 14">4.2.1.1</ecNumber>
    </recommendedName>
    <alternativeName>
        <fullName evidence="11 14">Carbonate dehydratase</fullName>
    </alternativeName>
</protein>
<dbReference type="Gene3D" id="3.40.1050.10">
    <property type="entry name" value="Carbonic anhydrase"/>
    <property type="match status" value="1"/>
</dbReference>
<keyword evidence="7" id="KW-0120">Carbon dioxide fixation</keyword>
<dbReference type="SUPFAM" id="SSF53056">
    <property type="entry name" value="beta-carbonic anhydrase, cab"/>
    <property type="match status" value="1"/>
</dbReference>
<dbReference type="CDD" id="cd00884">
    <property type="entry name" value="beta_CA_cladeB"/>
    <property type="match status" value="1"/>
</dbReference>
<dbReference type="GO" id="GO:0015976">
    <property type="term" value="P:carbon utilization"/>
    <property type="evidence" value="ECO:0007669"/>
    <property type="project" value="InterPro"/>
</dbReference>
<feature type="binding site" evidence="13">
    <location>
        <position position="107"/>
    </location>
    <ligand>
        <name>Zn(2+)</name>
        <dbReference type="ChEBI" id="CHEBI:29105"/>
    </ligand>
</feature>
<dbReference type="Proteomes" id="UP001328733">
    <property type="component" value="Unassembled WGS sequence"/>
</dbReference>
<evidence type="ECO:0000256" key="14">
    <source>
        <dbReference type="RuleBase" id="RU003956"/>
    </source>
</evidence>
<proteinExistence type="inferred from homology"/>
<evidence type="ECO:0000256" key="4">
    <source>
        <dbReference type="ARBA" id="ARBA00022723"/>
    </source>
</evidence>
<evidence type="ECO:0000313" key="16">
    <source>
        <dbReference type="Proteomes" id="UP001328733"/>
    </source>
</evidence>
<dbReference type="PROSITE" id="PS00705">
    <property type="entry name" value="PROK_CO2_ANHYDRASE_2"/>
    <property type="match status" value="1"/>
</dbReference>
<dbReference type="PROSITE" id="PS00704">
    <property type="entry name" value="PROK_CO2_ANHYDRASE_1"/>
    <property type="match status" value="1"/>
</dbReference>
<keyword evidence="5 13" id="KW-0862">Zinc</keyword>
<feature type="binding site" evidence="13">
    <location>
        <position position="48"/>
    </location>
    <ligand>
        <name>Zn(2+)</name>
        <dbReference type="ChEBI" id="CHEBI:29105"/>
    </ligand>
</feature>
<evidence type="ECO:0000256" key="2">
    <source>
        <dbReference type="ARBA" id="ARBA00012925"/>
    </source>
</evidence>
<dbReference type="GO" id="GO:0015977">
    <property type="term" value="P:carbon fixation"/>
    <property type="evidence" value="ECO:0007669"/>
    <property type="project" value="UniProtKB-KW"/>
</dbReference>
<comment type="cofactor">
    <cofactor evidence="13">
        <name>Zn(2+)</name>
        <dbReference type="ChEBI" id="CHEBI:29105"/>
    </cofactor>
    <text evidence="13">Binds 1 zinc ion per subunit.</text>
</comment>
<keyword evidence="10" id="KW-1283">Bacterial microcompartment</keyword>
<evidence type="ECO:0000313" key="15">
    <source>
        <dbReference type="EMBL" id="MEG3438000.1"/>
    </source>
</evidence>
<dbReference type="Pfam" id="PF00484">
    <property type="entry name" value="Pro_CA"/>
    <property type="match status" value="1"/>
</dbReference>
<evidence type="ECO:0000256" key="1">
    <source>
        <dbReference type="ARBA" id="ARBA00006217"/>
    </source>
</evidence>
<dbReference type="InterPro" id="IPR001765">
    <property type="entry name" value="Carbonic_anhydrase"/>
</dbReference>
<dbReference type="AlphaFoldDB" id="A0AAW9QJM5"/>
<feature type="binding site" evidence="13">
    <location>
        <position position="50"/>
    </location>
    <ligand>
        <name>Zn(2+)</name>
        <dbReference type="ChEBI" id="CHEBI:29105"/>
    </ligand>
</feature>
<comment type="catalytic activity">
    <reaction evidence="12 14">
        <text>hydrogencarbonate + H(+) = CO2 + H2O</text>
        <dbReference type="Rhea" id="RHEA:10748"/>
        <dbReference type="ChEBI" id="CHEBI:15377"/>
        <dbReference type="ChEBI" id="CHEBI:15378"/>
        <dbReference type="ChEBI" id="CHEBI:16526"/>
        <dbReference type="ChEBI" id="CHEBI:17544"/>
        <dbReference type="EC" id="4.2.1.1"/>
    </reaction>
</comment>
<comment type="function">
    <text evidence="14">Reversible hydration of carbon dioxide.</text>
</comment>
<dbReference type="PANTHER" id="PTHR11002:SF76">
    <property type="entry name" value="CARBONIC ANHYDRASE"/>
    <property type="match status" value="1"/>
</dbReference>
<feature type="binding site" evidence="13">
    <location>
        <position position="110"/>
    </location>
    <ligand>
        <name>Zn(2+)</name>
        <dbReference type="ChEBI" id="CHEBI:29105"/>
    </ligand>
</feature>
<evidence type="ECO:0000256" key="13">
    <source>
        <dbReference type="PIRSR" id="PIRSR601765-1"/>
    </source>
</evidence>
<evidence type="ECO:0000256" key="8">
    <source>
        <dbReference type="ARBA" id="ARBA00023587"/>
    </source>
</evidence>
<evidence type="ECO:0000256" key="10">
    <source>
        <dbReference type="ARBA" id="ARBA00024446"/>
    </source>
</evidence>
<evidence type="ECO:0000256" key="7">
    <source>
        <dbReference type="ARBA" id="ARBA00023300"/>
    </source>
</evidence>